<evidence type="ECO:0000256" key="1">
    <source>
        <dbReference type="SAM" id="MobiDB-lite"/>
    </source>
</evidence>
<keyword evidence="4" id="KW-1185">Reference proteome</keyword>
<accession>A0A329MTY2</accession>
<dbReference type="Gene3D" id="2.150.10.10">
    <property type="entry name" value="Serralysin-like metalloprotease, C-terminal"/>
    <property type="match status" value="1"/>
</dbReference>
<sequence>MSNEKLEQGSEQKPDQDRTKEKDVKVSRRKLLAALGMTGAALAAGKLLTGTAYGKGEELSVSDSVYKAKVKKLTTIPDDDVSVQQPITGAITRTQHDKNAENVSIADFGGQTDGVTDDTAPLAAAMSTLTDGGVIRQSGRVRHQPGTLPSVDIVANYRDFAVIGTDEKLANPEFTGSAAGWSLSGFTYGSNAVAHSTGSVGYVEQAFTVEAYTTYVIVAEVNSSIAGNIQLLIDGYPVLDSIQDYYLVAGSRTVQLGYFSNSTNGSKAFRFTTDTAWAGSVTKISIVKIANESEAAFVAASADDKLLRIPNMIKFGRFNASNVAIGDRTTASTWLYDSCWNIAIGARAQQFNQVGFENVAVGSMALQYNYASRNSAYGYSALRYNTSGQYNTGLGYKAAILNTEGSYNTAIGFHSGFQNTVGNQNTSVGYQAMYNSLKDSYNTAIGSQAGLNCAGDSNTFLGALSGYLNLGAVKYPYARTTSLGSETAAYGDENTAVGWNAHIGTQSAAVNNSFAAGTWSLVAASYATAVGDRASVSSGGIRATVIGQAASSSSEQGVSVGYQASSAGNFTTTLGSQAGINQTGTYATFVGFGAGNVGTSTSYTNITCLGAGSSVTAGDQLQLGNSSVTAYAYGAVQNRSDARDKADIKDSPLGLDFITKLRPRQYRWDYREDYRTLKEDGSFESSPKDGSKKRSRLHDGLIAQEVKETLDELNIDWGGFQDHQIKGGQDVLSIGYTELIGPLINAVKELKAEIDQLKAERRNIS</sequence>
<dbReference type="InterPro" id="IPR030392">
    <property type="entry name" value="S74_ICA"/>
</dbReference>
<dbReference type="OrthoDB" id="2501352at2"/>
<evidence type="ECO:0000313" key="3">
    <source>
        <dbReference type="EMBL" id="RAV23092.1"/>
    </source>
</evidence>
<dbReference type="Gene3D" id="1.10.10.10">
    <property type="entry name" value="Winged helix-like DNA-binding domain superfamily/Winged helix DNA-binding domain"/>
    <property type="match status" value="1"/>
</dbReference>
<dbReference type="RefSeq" id="WP_113029203.1">
    <property type="nucleotide sequence ID" value="NZ_QMFB01000001.1"/>
</dbReference>
<dbReference type="Proteomes" id="UP000250369">
    <property type="component" value="Unassembled WGS sequence"/>
</dbReference>
<proteinExistence type="predicted"/>
<name>A0A329MTY2_9BACL</name>
<gene>
    <name evidence="3" type="ORF">DQG23_02545</name>
</gene>
<dbReference type="PROSITE" id="PS51318">
    <property type="entry name" value="TAT"/>
    <property type="match status" value="1"/>
</dbReference>
<dbReference type="Pfam" id="PF13884">
    <property type="entry name" value="Peptidase_S74"/>
    <property type="match status" value="1"/>
</dbReference>
<feature type="domain" description="Peptidase S74" evidence="2">
    <location>
        <begin position="640"/>
        <end position="761"/>
    </location>
</feature>
<feature type="region of interest" description="Disordered" evidence="1">
    <location>
        <begin position="1"/>
        <end position="25"/>
    </location>
</feature>
<dbReference type="InterPro" id="IPR036388">
    <property type="entry name" value="WH-like_DNA-bd_sf"/>
</dbReference>
<dbReference type="EMBL" id="QMFB01000001">
    <property type="protein sequence ID" value="RAV23092.1"/>
    <property type="molecule type" value="Genomic_DNA"/>
</dbReference>
<reference evidence="3 4" key="1">
    <citation type="journal article" date="2009" name="Int. J. Syst. Evol. Microbiol.">
        <title>Paenibacillus contaminans sp. nov., isolated from a contaminated laboratory plate.</title>
        <authorList>
            <person name="Chou J.H."/>
            <person name="Lee J.H."/>
            <person name="Lin M.C."/>
            <person name="Chang P.S."/>
            <person name="Arun A.B."/>
            <person name="Young C.C."/>
            <person name="Chen W.M."/>
        </authorList>
    </citation>
    <scope>NUCLEOTIDE SEQUENCE [LARGE SCALE GENOMIC DNA]</scope>
    <source>
        <strain evidence="3 4">CKOBP-6</strain>
    </source>
</reference>
<dbReference type="AlphaFoldDB" id="A0A329MTY2"/>
<organism evidence="3 4">
    <name type="scientific">Paenibacillus contaminans</name>
    <dbReference type="NCBI Taxonomy" id="450362"/>
    <lineage>
        <taxon>Bacteria</taxon>
        <taxon>Bacillati</taxon>
        <taxon>Bacillota</taxon>
        <taxon>Bacilli</taxon>
        <taxon>Bacillales</taxon>
        <taxon>Paenibacillaceae</taxon>
        <taxon>Paenibacillus</taxon>
    </lineage>
</organism>
<evidence type="ECO:0000313" key="4">
    <source>
        <dbReference type="Proteomes" id="UP000250369"/>
    </source>
</evidence>
<dbReference type="InterPro" id="IPR006311">
    <property type="entry name" value="TAT_signal"/>
</dbReference>
<dbReference type="InterPro" id="IPR011049">
    <property type="entry name" value="Serralysin-like_metalloprot_C"/>
</dbReference>
<dbReference type="PROSITE" id="PS51688">
    <property type="entry name" value="ICA"/>
    <property type="match status" value="1"/>
</dbReference>
<evidence type="ECO:0000259" key="2">
    <source>
        <dbReference type="PROSITE" id="PS51688"/>
    </source>
</evidence>
<comment type="caution">
    <text evidence="3">The sequence shown here is derived from an EMBL/GenBank/DDBJ whole genome shotgun (WGS) entry which is preliminary data.</text>
</comment>
<protein>
    <recommendedName>
        <fullName evidence="2">Peptidase S74 domain-containing protein</fullName>
    </recommendedName>
</protein>